<organism evidence="6 7">
    <name type="scientific">Marinococcus luteus</name>
    <dbReference type="NCBI Taxonomy" id="1122204"/>
    <lineage>
        <taxon>Bacteria</taxon>
        <taxon>Bacillati</taxon>
        <taxon>Bacillota</taxon>
        <taxon>Bacilli</taxon>
        <taxon>Bacillales</taxon>
        <taxon>Bacillaceae</taxon>
        <taxon>Marinococcus</taxon>
    </lineage>
</organism>
<dbReference type="RefSeq" id="WP_091615667.1">
    <property type="nucleotide sequence ID" value="NZ_FNNC01000006.1"/>
</dbReference>
<dbReference type="OrthoDB" id="9803907at2"/>
<dbReference type="STRING" id="1122204.SAMN05421781_2494"/>
<proteinExistence type="predicted"/>
<dbReference type="Pfam" id="PF21360">
    <property type="entry name" value="PylC-like_N"/>
    <property type="match status" value="1"/>
</dbReference>
<dbReference type="InterPro" id="IPR048764">
    <property type="entry name" value="PylC_N"/>
</dbReference>
<accession>A0A1H2WVS7</accession>
<dbReference type="InterPro" id="IPR052032">
    <property type="entry name" value="ATP-dep_AA_Ligase"/>
</dbReference>
<dbReference type="GO" id="GO:0016874">
    <property type="term" value="F:ligase activity"/>
    <property type="evidence" value="ECO:0007669"/>
    <property type="project" value="UniProtKB-KW"/>
</dbReference>
<dbReference type="EMBL" id="FNNC01000006">
    <property type="protein sequence ID" value="SDW84089.1"/>
    <property type="molecule type" value="Genomic_DNA"/>
</dbReference>
<dbReference type="NCBIfam" id="NF009404">
    <property type="entry name" value="PRK12767.1-3"/>
    <property type="match status" value="1"/>
</dbReference>
<dbReference type="AlphaFoldDB" id="A0A1H2WVS7"/>
<keyword evidence="3 4" id="KW-0067">ATP-binding</keyword>
<dbReference type="GO" id="GO:0046872">
    <property type="term" value="F:metal ion binding"/>
    <property type="evidence" value="ECO:0007669"/>
    <property type="project" value="InterPro"/>
</dbReference>
<dbReference type="Proteomes" id="UP000199488">
    <property type="component" value="Unassembled WGS sequence"/>
</dbReference>
<evidence type="ECO:0000256" key="2">
    <source>
        <dbReference type="ARBA" id="ARBA00022741"/>
    </source>
</evidence>
<dbReference type="InterPro" id="IPR011761">
    <property type="entry name" value="ATP-grasp"/>
</dbReference>
<evidence type="ECO:0000313" key="6">
    <source>
        <dbReference type="EMBL" id="SDW84089.1"/>
    </source>
</evidence>
<evidence type="ECO:0000256" key="3">
    <source>
        <dbReference type="ARBA" id="ARBA00022840"/>
    </source>
</evidence>
<name>A0A1H2WVS7_9BACI</name>
<dbReference type="GO" id="GO:0005524">
    <property type="term" value="F:ATP binding"/>
    <property type="evidence" value="ECO:0007669"/>
    <property type="project" value="UniProtKB-UniRule"/>
</dbReference>
<dbReference type="Gene3D" id="3.30.470.20">
    <property type="entry name" value="ATP-grasp fold, B domain"/>
    <property type="match status" value="1"/>
</dbReference>
<gene>
    <name evidence="6" type="ORF">SAMN05421781_2494</name>
</gene>
<evidence type="ECO:0000313" key="7">
    <source>
        <dbReference type="Proteomes" id="UP000199488"/>
    </source>
</evidence>
<dbReference type="PROSITE" id="PS50975">
    <property type="entry name" value="ATP_GRASP"/>
    <property type="match status" value="1"/>
</dbReference>
<dbReference type="InterPro" id="IPR013815">
    <property type="entry name" value="ATP_grasp_subdomain_1"/>
</dbReference>
<dbReference type="Gene3D" id="3.30.1490.20">
    <property type="entry name" value="ATP-grasp fold, A domain"/>
    <property type="match status" value="1"/>
</dbReference>
<sequence length="355" mass="39270">MNILLTSAARRIDFVQFFQEAMNGLNIEGTVIVTDPDPGAPAIQQADRSYITPHQTDENYLDTILSICEDEAIKMLIPLNDWEITKFAESRHEIEQLGVRVFTPEVSTVQAMRDKHQYRELLGRFGVAAPISYLTVDDAAKGIENQEVAWPLIVKPRNGSASVGINIVSSVEDMQFAYKQAVDAVKNSPIADDSIHDSEDNIVIQQVVDGEKYSVDIVNDLEGNYLTTLALKQLEMRGGDVDKAISVKNQALLDVGRKIGENLKHIGYINTDVFYDGHDYYVIDINPRFGGGYAHSHAAGANIPSAYIALAAGKELHPEWLNDKENIELARFDSVVKIDKNKGIHTAPDETSSTV</sequence>
<feature type="domain" description="ATP-grasp" evidence="5">
    <location>
        <begin position="119"/>
        <end position="312"/>
    </location>
</feature>
<evidence type="ECO:0000256" key="4">
    <source>
        <dbReference type="PROSITE-ProRule" id="PRU00409"/>
    </source>
</evidence>
<evidence type="ECO:0000256" key="1">
    <source>
        <dbReference type="ARBA" id="ARBA00022598"/>
    </source>
</evidence>
<dbReference type="PANTHER" id="PTHR43585:SF2">
    <property type="entry name" value="ATP-GRASP ENZYME FSQD"/>
    <property type="match status" value="1"/>
</dbReference>
<reference evidence="6 7" key="1">
    <citation type="submission" date="2016-10" db="EMBL/GenBank/DDBJ databases">
        <authorList>
            <person name="de Groot N.N."/>
        </authorList>
    </citation>
    <scope>NUCLEOTIDE SEQUENCE [LARGE SCALE GENOMIC DNA]</scope>
    <source>
        <strain evidence="6 7">DSM 23126</strain>
    </source>
</reference>
<dbReference type="Pfam" id="PF15632">
    <property type="entry name" value="ATPgrasp_Ter"/>
    <property type="match status" value="1"/>
</dbReference>
<protein>
    <submittedName>
        <fullName evidence="6">Carbamoyl-phosphate synthase large subunit</fullName>
    </submittedName>
</protein>
<keyword evidence="1" id="KW-0436">Ligase</keyword>
<keyword evidence="2 4" id="KW-0547">Nucleotide-binding</keyword>
<dbReference type="Gene3D" id="3.40.50.20">
    <property type="match status" value="1"/>
</dbReference>
<dbReference type="PANTHER" id="PTHR43585">
    <property type="entry name" value="FUMIPYRROLE BIOSYNTHESIS PROTEIN C"/>
    <property type="match status" value="1"/>
</dbReference>
<evidence type="ECO:0000259" key="5">
    <source>
        <dbReference type="PROSITE" id="PS50975"/>
    </source>
</evidence>
<dbReference type="SUPFAM" id="SSF56059">
    <property type="entry name" value="Glutathione synthetase ATP-binding domain-like"/>
    <property type="match status" value="1"/>
</dbReference>
<keyword evidence="7" id="KW-1185">Reference proteome</keyword>